<sequence length="68" mass="7857">MSNEFSTWALVQVFGQLTLRMIIMRPRFAGSTFLPFSLTLSLPMWSFRSTILTRSGIILRRLLTFTAE</sequence>
<keyword evidence="2" id="KW-1185">Reference proteome</keyword>
<evidence type="ECO:0000313" key="2">
    <source>
        <dbReference type="Proteomes" id="UP000030663"/>
    </source>
</evidence>
<dbReference type="Proteomes" id="UP000030663">
    <property type="component" value="Unassembled WGS sequence"/>
</dbReference>
<protein>
    <submittedName>
        <fullName evidence="1">Uncharacterized protein</fullName>
    </submittedName>
</protein>
<evidence type="ECO:0000313" key="1">
    <source>
        <dbReference type="EMBL" id="EXK76419.1"/>
    </source>
</evidence>
<accession>X0BD40</accession>
<dbReference type="HOGENOM" id="CLU_2794093_0_0_1"/>
<name>X0BD40_FUSOX</name>
<organism evidence="1 2">
    <name type="scientific">Fusarium oxysporum f. sp. raphani 54005</name>
    <dbReference type="NCBI Taxonomy" id="1089458"/>
    <lineage>
        <taxon>Eukaryota</taxon>
        <taxon>Fungi</taxon>
        <taxon>Dikarya</taxon>
        <taxon>Ascomycota</taxon>
        <taxon>Pezizomycotina</taxon>
        <taxon>Sordariomycetes</taxon>
        <taxon>Hypocreomycetidae</taxon>
        <taxon>Hypocreales</taxon>
        <taxon>Nectriaceae</taxon>
        <taxon>Fusarium</taxon>
        <taxon>Fusarium oxysporum species complex</taxon>
    </lineage>
</organism>
<reference evidence="1 2" key="1">
    <citation type="submission" date="2011-11" db="EMBL/GenBank/DDBJ databases">
        <title>The Genome Sequence of Fusarium oxysporum PHW815.</title>
        <authorList>
            <consortium name="The Broad Institute Genome Sequencing Platform"/>
            <person name="Ma L.-J."/>
            <person name="Gale L.R."/>
            <person name="Schwartz D.C."/>
            <person name="Zhou S."/>
            <person name="Corby-Kistler H."/>
            <person name="Young S.K."/>
            <person name="Zeng Q."/>
            <person name="Gargeya S."/>
            <person name="Fitzgerald M."/>
            <person name="Haas B."/>
            <person name="Abouelleil A."/>
            <person name="Alvarado L."/>
            <person name="Arachchi H.M."/>
            <person name="Berlin A."/>
            <person name="Brown A."/>
            <person name="Chapman S.B."/>
            <person name="Chen Z."/>
            <person name="Dunbar C."/>
            <person name="Freedman E."/>
            <person name="Gearin G."/>
            <person name="Goldberg J."/>
            <person name="Griggs A."/>
            <person name="Gujja S."/>
            <person name="Heiman D."/>
            <person name="Howarth C."/>
            <person name="Larson L."/>
            <person name="Lui A."/>
            <person name="MacDonald P.J.P."/>
            <person name="Montmayeur A."/>
            <person name="Murphy C."/>
            <person name="Neiman D."/>
            <person name="Pearson M."/>
            <person name="Priest M."/>
            <person name="Roberts A."/>
            <person name="Saif S."/>
            <person name="Shea T."/>
            <person name="Shenoy N."/>
            <person name="Sisk P."/>
            <person name="Stolte C."/>
            <person name="Sykes S."/>
            <person name="Wortman J."/>
            <person name="Nusbaum C."/>
            <person name="Birren B."/>
        </authorList>
    </citation>
    <scope>NUCLEOTIDE SEQUENCE [LARGE SCALE GENOMIC DNA]</scope>
    <source>
        <strain evidence="1 2">54005</strain>
    </source>
</reference>
<gene>
    <name evidence="1" type="ORF">FOQG_18841</name>
</gene>
<dbReference type="EMBL" id="KI979513">
    <property type="protein sequence ID" value="EXK76419.1"/>
    <property type="molecule type" value="Genomic_DNA"/>
</dbReference>
<proteinExistence type="predicted"/>
<dbReference type="AlphaFoldDB" id="X0BD40"/>